<evidence type="ECO:0008006" key="3">
    <source>
        <dbReference type="Google" id="ProtNLM"/>
    </source>
</evidence>
<dbReference type="KEGG" id="sli:Slin_5810"/>
<gene>
    <name evidence="1" type="ordered locus">Slin_5810</name>
</gene>
<keyword evidence="2" id="KW-1185">Reference proteome</keyword>
<evidence type="ECO:0000313" key="2">
    <source>
        <dbReference type="Proteomes" id="UP000002028"/>
    </source>
</evidence>
<evidence type="ECO:0000313" key="1">
    <source>
        <dbReference type="EMBL" id="ADB41775.1"/>
    </source>
</evidence>
<organism evidence="1 2">
    <name type="scientific">Spirosoma linguale (strain ATCC 33905 / DSM 74 / LMG 10896 / Claus 1)</name>
    <dbReference type="NCBI Taxonomy" id="504472"/>
    <lineage>
        <taxon>Bacteria</taxon>
        <taxon>Pseudomonadati</taxon>
        <taxon>Bacteroidota</taxon>
        <taxon>Cytophagia</taxon>
        <taxon>Cytophagales</taxon>
        <taxon>Cytophagaceae</taxon>
        <taxon>Spirosoma</taxon>
    </lineage>
</organism>
<accession>D2QSJ3</accession>
<reference evidence="1 2" key="1">
    <citation type="journal article" date="2010" name="Stand. Genomic Sci.">
        <title>Complete genome sequence of Spirosoma linguale type strain (1).</title>
        <authorList>
            <person name="Lail K."/>
            <person name="Sikorski J."/>
            <person name="Saunders E."/>
            <person name="Lapidus A."/>
            <person name="Glavina Del Rio T."/>
            <person name="Copeland A."/>
            <person name="Tice H."/>
            <person name="Cheng J.-F."/>
            <person name="Lucas S."/>
            <person name="Nolan M."/>
            <person name="Bruce D."/>
            <person name="Goodwin L."/>
            <person name="Pitluck S."/>
            <person name="Ivanova N."/>
            <person name="Mavromatis K."/>
            <person name="Ovchinnikova G."/>
            <person name="Pati A."/>
            <person name="Chen A."/>
            <person name="Palaniappan K."/>
            <person name="Land M."/>
            <person name="Hauser L."/>
            <person name="Chang Y.-J."/>
            <person name="Jeffries C.D."/>
            <person name="Chain P."/>
            <person name="Brettin T."/>
            <person name="Detter J.C."/>
            <person name="Schuetze A."/>
            <person name="Rohde M."/>
            <person name="Tindall B.J."/>
            <person name="Goeker M."/>
            <person name="Bristow J."/>
            <person name="Eisen J.A."/>
            <person name="Markowitz V."/>
            <person name="Hugenholtz P."/>
            <person name="Kyrpides N.C."/>
            <person name="Klenk H.-P."/>
            <person name="Chen F."/>
        </authorList>
    </citation>
    <scope>NUCLEOTIDE SEQUENCE [LARGE SCALE GENOMIC DNA]</scope>
    <source>
        <strain evidence="2">ATCC 33905 / DSM 74 / LMG 10896 / Claus 1</strain>
    </source>
</reference>
<dbReference type="Proteomes" id="UP000002028">
    <property type="component" value="Chromosome"/>
</dbReference>
<protein>
    <recommendedName>
        <fullName evidence="3">Outer membrane protein beta-barrel domain-containing protein</fullName>
    </recommendedName>
</protein>
<dbReference type="STRING" id="504472.Slin_5810"/>
<dbReference type="RefSeq" id="WP_012930265.1">
    <property type="nucleotide sequence ID" value="NC_013730.1"/>
</dbReference>
<sequence length="214" mass="23500">MTNIYLPLVIVSLFLSCEVFGQEPTKRSFFAVRAGYVHSASNLIYSSDAMNYGTNVVGVADKSGFYGGAFYQHTMGKTFAYRVDLTYQEKGSTQNDQLGNYMFSLPYNYVGVTPLVGITPVTGLGIFVGPEANLRVNSVPTGSGTLTVSPTAIELGVSSRLSYRYKAIGVEVSYFKGLNQYYTFNLGGPVKVDFKNQNWQAGIFIVLFQSKQNK</sequence>
<dbReference type="HOGENOM" id="CLU_1288227_0_0_10"/>
<name>D2QSJ3_SPILD</name>
<dbReference type="EMBL" id="CP001769">
    <property type="protein sequence ID" value="ADB41775.1"/>
    <property type="molecule type" value="Genomic_DNA"/>
</dbReference>
<proteinExistence type="predicted"/>
<dbReference type="AlphaFoldDB" id="D2QSJ3"/>